<dbReference type="AlphaFoldDB" id="A0A372ILG0"/>
<keyword evidence="2" id="KW-1185">Reference proteome</keyword>
<reference evidence="1 2" key="1">
    <citation type="submission" date="2018-08" db="EMBL/GenBank/DDBJ databases">
        <title>Acidipila sp. 4G-K13, an acidobacterium isolated from forest soil.</title>
        <authorList>
            <person name="Gao Z.-H."/>
            <person name="Qiu L.-H."/>
        </authorList>
    </citation>
    <scope>NUCLEOTIDE SEQUENCE [LARGE SCALE GENOMIC DNA]</scope>
    <source>
        <strain evidence="1 2">4G-K13</strain>
    </source>
</reference>
<accession>A0A372ILG0</accession>
<proteinExistence type="predicted"/>
<organism evidence="1 2">
    <name type="scientific">Paracidobacterium acidisoli</name>
    <dbReference type="NCBI Taxonomy" id="2303751"/>
    <lineage>
        <taxon>Bacteria</taxon>
        <taxon>Pseudomonadati</taxon>
        <taxon>Acidobacteriota</taxon>
        <taxon>Terriglobia</taxon>
        <taxon>Terriglobales</taxon>
        <taxon>Acidobacteriaceae</taxon>
        <taxon>Paracidobacterium</taxon>
    </lineage>
</organism>
<gene>
    <name evidence="1" type="ORF">D0Y96_15210</name>
</gene>
<evidence type="ECO:0000313" key="1">
    <source>
        <dbReference type="EMBL" id="RFU15792.1"/>
    </source>
</evidence>
<dbReference type="EMBL" id="QVQT01000005">
    <property type="protein sequence ID" value="RFU15792.1"/>
    <property type="molecule type" value="Genomic_DNA"/>
</dbReference>
<comment type="caution">
    <text evidence="1">The sequence shown here is derived from an EMBL/GenBank/DDBJ whole genome shotgun (WGS) entry which is preliminary data.</text>
</comment>
<evidence type="ECO:0000313" key="2">
    <source>
        <dbReference type="Proteomes" id="UP000264702"/>
    </source>
</evidence>
<name>A0A372ILG0_9BACT</name>
<sequence>MITNGQVQAVIYLPDPQNGYYRASRFDWSGVVPCLTYKGHTYFGVWFQHYDPMIADSITGPVEEFRSVDGGMHYADAKPGELFVKIGVGTLRKMSDKPYQFMTHYPLVDGGRWKVKVKRNEVIFTQTLRSPLGIAYVYEKILKLDKDKPILTLEHHLKNTGSVAIDTEVYDHDFFMLDNAPTGPGMVIHFNFPPKNDRPLDPGAEVVGKDIVYRQELQTKQTVTSYLTGFSDSSSDYDFTLENTSSGAGVEQSGDRPLSRFNLWSIRPTICPEAYVHLNILPGDTQSWNIHYHFFTK</sequence>
<protein>
    <submittedName>
        <fullName evidence="1">Uncharacterized protein</fullName>
    </submittedName>
</protein>
<dbReference type="Proteomes" id="UP000264702">
    <property type="component" value="Unassembled WGS sequence"/>
</dbReference>